<evidence type="ECO:0000313" key="3">
    <source>
        <dbReference type="EMBL" id="GEU93362.1"/>
    </source>
</evidence>
<evidence type="ECO:0000259" key="2">
    <source>
        <dbReference type="Pfam" id="PF24758"/>
    </source>
</evidence>
<dbReference type="AlphaFoldDB" id="A0A6L2P7V6"/>
<dbReference type="InterPro" id="IPR032675">
    <property type="entry name" value="LRR_dom_sf"/>
</dbReference>
<dbReference type="InterPro" id="IPR055411">
    <property type="entry name" value="LRR_FXL15/At3g58940/PEG3-like"/>
</dbReference>
<evidence type="ECO:0000259" key="1">
    <source>
        <dbReference type="Pfam" id="PF00646"/>
    </source>
</evidence>
<dbReference type="Pfam" id="PF00646">
    <property type="entry name" value="F-box"/>
    <property type="match status" value="1"/>
</dbReference>
<comment type="caution">
    <text evidence="3">The sequence shown here is derived from an EMBL/GenBank/DDBJ whole genome shotgun (WGS) entry which is preliminary data.</text>
</comment>
<dbReference type="InterPro" id="IPR001810">
    <property type="entry name" value="F-box_dom"/>
</dbReference>
<dbReference type="SUPFAM" id="SSF81383">
    <property type="entry name" value="F-box domain"/>
    <property type="match status" value="1"/>
</dbReference>
<dbReference type="SUPFAM" id="SSF52047">
    <property type="entry name" value="RNI-like"/>
    <property type="match status" value="1"/>
</dbReference>
<dbReference type="PANTHER" id="PTHR31639:SF312">
    <property type="entry name" value="CYCLIN-LIKE F-BOX"/>
    <property type="match status" value="1"/>
</dbReference>
<name>A0A6L2P7V6_TANCI</name>
<protein>
    <submittedName>
        <fullName evidence="3">Uncharacterized protein</fullName>
    </submittedName>
</protein>
<reference evidence="3" key="1">
    <citation type="journal article" date="2019" name="Sci. Rep.">
        <title>Draft genome of Tanacetum cinerariifolium, the natural source of mosquito coil.</title>
        <authorList>
            <person name="Yamashiro T."/>
            <person name="Shiraishi A."/>
            <person name="Satake H."/>
            <person name="Nakayama K."/>
        </authorList>
    </citation>
    <scope>NUCLEOTIDE SEQUENCE</scope>
</reference>
<dbReference type="PANTHER" id="PTHR31639">
    <property type="entry name" value="F-BOX PROTEIN-LIKE"/>
    <property type="match status" value="1"/>
</dbReference>
<proteinExistence type="predicted"/>
<feature type="domain" description="F-box" evidence="1">
    <location>
        <begin position="17"/>
        <end position="54"/>
    </location>
</feature>
<organism evidence="3">
    <name type="scientific">Tanacetum cinerariifolium</name>
    <name type="common">Dalmatian daisy</name>
    <name type="synonym">Chrysanthemum cinerariifolium</name>
    <dbReference type="NCBI Taxonomy" id="118510"/>
    <lineage>
        <taxon>Eukaryota</taxon>
        <taxon>Viridiplantae</taxon>
        <taxon>Streptophyta</taxon>
        <taxon>Embryophyta</taxon>
        <taxon>Tracheophyta</taxon>
        <taxon>Spermatophyta</taxon>
        <taxon>Magnoliopsida</taxon>
        <taxon>eudicotyledons</taxon>
        <taxon>Gunneridae</taxon>
        <taxon>Pentapetalae</taxon>
        <taxon>asterids</taxon>
        <taxon>campanulids</taxon>
        <taxon>Asterales</taxon>
        <taxon>Asteraceae</taxon>
        <taxon>Asteroideae</taxon>
        <taxon>Anthemideae</taxon>
        <taxon>Anthemidinae</taxon>
        <taxon>Tanacetum</taxon>
    </lineage>
</organism>
<gene>
    <name evidence="3" type="ORF">Tci_065340</name>
</gene>
<dbReference type="EMBL" id="BKCJ010010835">
    <property type="protein sequence ID" value="GEU93362.1"/>
    <property type="molecule type" value="Genomic_DNA"/>
</dbReference>
<accession>A0A6L2P7V6</accession>
<dbReference type="InterPro" id="IPR036047">
    <property type="entry name" value="F-box-like_dom_sf"/>
</dbReference>
<dbReference type="Gene3D" id="3.80.10.10">
    <property type="entry name" value="Ribonuclease Inhibitor"/>
    <property type="match status" value="1"/>
</dbReference>
<dbReference type="Pfam" id="PF24758">
    <property type="entry name" value="LRR_At5g56370"/>
    <property type="match status" value="1"/>
</dbReference>
<sequence>MERVNGKRKASPEEDFISSMPDIIITNILNRLPIDEAVRTSILSTYWRSKWTMLTQLNFGFEFYYLLEEKGNEISCLRIISRLLLHLKGPITKFVLYFDDEESCSTLEIEDIKNWVVFLSENGIQDFTLINFGKTPLELSTRIFACLELKQLTLHNSCFCPMSSFLGFPNVLSLDLYKVVFESCTCGEFVTQSPLLEDLKLNLNTTDKIKHVEIAKLQNLKVLRLTLCELEDVTTSSILQLMGGFQQLQDLYLDFRNCKLLADDAEKRVPTSLPSLKKLSLCDVDFSSAFMVSFAVELICGSPYLETLVIWAKYEDDVLPPAADVDFNIMWAAAASKCVSFMS</sequence>
<feature type="domain" description="F-box/LRR-repeat protein 15/At3g58940/PEG3-like LRR" evidence="2">
    <location>
        <begin position="113"/>
        <end position="235"/>
    </location>
</feature>